<protein>
    <recommendedName>
        <fullName evidence="3">GAF domain-containing protein</fullName>
    </recommendedName>
</protein>
<evidence type="ECO:0000313" key="2">
    <source>
        <dbReference type="Proteomes" id="UP001501598"/>
    </source>
</evidence>
<dbReference type="InterPro" id="IPR029016">
    <property type="entry name" value="GAF-like_dom_sf"/>
</dbReference>
<keyword evidence="2" id="KW-1185">Reference proteome</keyword>
<dbReference type="Proteomes" id="UP001501598">
    <property type="component" value="Unassembled WGS sequence"/>
</dbReference>
<dbReference type="RefSeq" id="WP_345416044.1">
    <property type="nucleotide sequence ID" value="NZ_BAABGT010000029.1"/>
</dbReference>
<name>A0ABP8RQW3_9PSEU</name>
<dbReference type="SUPFAM" id="SSF55781">
    <property type="entry name" value="GAF domain-like"/>
    <property type="match status" value="1"/>
</dbReference>
<evidence type="ECO:0008006" key="3">
    <source>
        <dbReference type="Google" id="ProtNLM"/>
    </source>
</evidence>
<proteinExistence type="predicted"/>
<sequence length="133" mass="14175">MNRVPADPVPVSNGRDDGLLGALVRLTATLVRDFDLLDVLDELIRDCVVLLEIDAAGLVLADQRGGLEVMSSTSEAAHQLALVELRSGQGPCTESFRTARQVHAADLADGVGRWPRFAAAAEQYGFRGAHALP</sequence>
<organism evidence="1 2">
    <name type="scientific">Pseudonocardia xishanensis</name>
    <dbReference type="NCBI Taxonomy" id="630995"/>
    <lineage>
        <taxon>Bacteria</taxon>
        <taxon>Bacillati</taxon>
        <taxon>Actinomycetota</taxon>
        <taxon>Actinomycetes</taxon>
        <taxon>Pseudonocardiales</taxon>
        <taxon>Pseudonocardiaceae</taxon>
        <taxon>Pseudonocardia</taxon>
    </lineage>
</organism>
<reference evidence="2" key="1">
    <citation type="journal article" date="2019" name="Int. J. Syst. Evol. Microbiol.">
        <title>The Global Catalogue of Microorganisms (GCM) 10K type strain sequencing project: providing services to taxonomists for standard genome sequencing and annotation.</title>
        <authorList>
            <consortium name="The Broad Institute Genomics Platform"/>
            <consortium name="The Broad Institute Genome Sequencing Center for Infectious Disease"/>
            <person name="Wu L."/>
            <person name="Ma J."/>
        </authorList>
    </citation>
    <scope>NUCLEOTIDE SEQUENCE [LARGE SCALE GENOMIC DNA]</scope>
    <source>
        <strain evidence="2">JCM 17906</strain>
    </source>
</reference>
<dbReference type="Gene3D" id="3.30.450.40">
    <property type="match status" value="1"/>
</dbReference>
<evidence type="ECO:0000313" key="1">
    <source>
        <dbReference type="EMBL" id="GAA4544905.1"/>
    </source>
</evidence>
<dbReference type="EMBL" id="BAABGT010000029">
    <property type="protein sequence ID" value="GAA4544905.1"/>
    <property type="molecule type" value="Genomic_DNA"/>
</dbReference>
<accession>A0ABP8RQW3</accession>
<comment type="caution">
    <text evidence="1">The sequence shown here is derived from an EMBL/GenBank/DDBJ whole genome shotgun (WGS) entry which is preliminary data.</text>
</comment>
<gene>
    <name evidence="1" type="ORF">GCM10023175_23910</name>
</gene>